<keyword evidence="7" id="KW-1185">Reference proteome</keyword>
<dbReference type="GO" id="GO:0043190">
    <property type="term" value="C:ATP-binding cassette (ABC) transporter complex"/>
    <property type="evidence" value="ECO:0007669"/>
    <property type="project" value="InterPro"/>
</dbReference>
<dbReference type="STRING" id="391735.Veis_0817"/>
<dbReference type="InterPro" id="IPR030678">
    <property type="entry name" value="Peptide/Ni-bd"/>
</dbReference>
<gene>
    <name evidence="6" type="ordered locus">Veis_0817</name>
</gene>
<dbReference type="GO" id="GO:0030288">
    <property type="term" value="C:outer membrane-bounded periplasmic space"/>
    <property type="evidence" value="ECO:0007669"/>
    <property type="project" value="UniProtKB-ARBA"/>
</dbReference>
<reference evidence="7" key="1">
    <citation type="submission" date="2006-12" db="EMBL/GenBank/DDBJ databases">
        <title>Complete sequence of chromosome 1 of Verminephrobacter eiseniae EF01-2.</title>
        <authorList>
            <person name="Copeland A."/>
            <person name="Lucas S."/>
            <person name="Lapidus A."/>
            <person name="Barry K."/>
            <person name="Detter J.C."/>
            <person name="Glavina del Rio T."/>
            <person name="Dalin E."/>
            <person name="Tice H."/>
            <person name="Pitluck S."/>
            <person name="Chertkov O."/>
            <person name="Brettin T."/>
            <person name="Bruce D."/>
            <person name="Han C."/>
            <person name="Tapia R."/>
            <person name="Gilna P."/>
            <person name="Schmutz J."/>
            <person name="Larimer F."/>
            <person name="Land M."/>
            <person name="Hauser L."/>
            <person name="Kyrpides N."/>
            <person name="Kim E."/>
            <person name="Stahl D."/>
            <person name="Richardson P."/>
        </authorList>
    </citation>
    <scope>NUCLEOTIDE SEQUENCE [LARGE SCALE GENOMIC DNA]</scope>
    <source>
        <strain evidence="7">EF01-2</strain>
    </source>
</reference>
<sequence>MGTTCGVLPQAASPYLIFCPPRPRMMNMKKTLLSSLMAAALLGAACAGAQTLNIAFADPLSSLDPQLNNHAGDRSVNLHFWDLLVENNYNRLQPGLAVSWENIDAKTWEFKLRPGVKWQDGKPFAAEDVIFSYQRARNVPGSVATFAGYLRTVESVTAKDPLTLIIKTNIANPDLPLNLASVHIISKHVGEKSQTENYNSGAAMVGSGPYKYISYTPGDRIVMERSHDYWGPKQIWEKVNYRYINNAAARTAALLSGDVDVIDKVSASDLARLKQSPNVKVFQYNGLRVMLLQPTFHEGPSPYITDNNGKQLDNNPLLDVRVRRALSLAINRKALIDRILQGAATEANQWMPADTFGYNPEIKNIPNDVNQAKTLLAQAGYPQGFKLTIHVPNDRYPQAPEIMQAVAQFWTRIGVKTQVEVLPWASYSARAKKNEFAVSVLAWGNGTGEASYALVNVLATVDAKKGLGASNWNYYSNPAIDKALADSTAEFDVARREAILRNAANIVSDDVGVIPLYHYQNIWAARKGLKVTPASSDRTTAMMVTQDKQ</sequence>
<evidence type="ECO:0000259" key="5">
    <source>
        <dbReference type="Pfam" id="PF00496"/>
    </source>
</evidence>
<dbReference type="Gene3D" id="3.40.190.10">
    <property type="entry name" value="Periplasmic binding protein-like II"/>
    <property type="match status" value="1"/>
</dbReference>
<feature type="domain" description="Solute-binding protein family 5" evidence="5">
    <location>
        <begin position="92"/>
        <end position="460"/>
    </location>
</feature>
<dbReference type="PANTHER" id="PTHR30290:SF9">
    <property type="entry name" value="OLIGOPEPTIDE-BINDING PROTEIN APPA"/>
    <property type="match status" value="1"/>
</dbReference>
<evidence type="ECO:0000313" key="6">
    <source>
        <dbReference type="EMBL" id="ABM56597.1"/>
    </source>
</evidence>
<evidence type="ECO:0000256" key="1">
    <source>
        <dbReference type="ARBA" id="ARBA00005695"/>
    </source>
</evidence>
<evidence type="ECO:0000256" key="2">
    <source>
        <dbReference type="ARBA" id="ARBA00022448"/>
    </source>
</evidence>
<dbReference type="GO" id="GO:1904680">
    <property type="term" value="F:peptide transmembrane transporter activity"/>
    <property type="evidence" value="ECO:0007669"/>
    <property type="project" value="TreeGrafter"/>
</dbReference>
<dbReference type="eggNOG" id="COG0747">
    <property type="taxonomic scope" value="Bacteria"/>
</dbReference>
<evidence type="ECO:0000256" key="4">
    <source>
        <dbReference type="SAM" id="SignalP"/>
    </source>
</evidence>
<dbReference type="InterPro" id="IPR000914">
    <property type="entry name" value="SBP_5_dom"/>
</dbReference>
<dbReference type="PANTHER" id="PTHR30290">
    <property type="entry name" value="PERIPLASMIC BINDING COMPONENT OF ABC TRANSPORTER"/>
    <property type="match status" value="1"/>
</dbReference>
<evidence type="ECO:0000256" key="3">
    <source>
        <dbReference type="ARBA" id="ARBA00022729"/>
    </source>
</evidence>
<dbReference type="Pfam" id="PF00496">
    <property type="entry name" value="SBP_bac_5"/>
    <property type="match status" value="1"/>
</dbReference>
<protein>
    <submittedName>
        <fullName evidence="6">Extracellular solute-binding protein, family 5</fullName>
    </submittedName>
</protein>
<feature type="signal peptide" evidence="4">
    <location>
        <begin position="1"/>
        <end position="49"/>
    </location>
</feature>
<keyword evidence="2" id="KW-0813">Transport</keyword>
<dbReference type="Gene3D" id="3.90.76.10">
    <property type="entry name" value="Dipeptide-binding Protein, Domain 1"/>
    <property type="match status" value="1"/>
</dbReference>
<comment type="similarity">
    <text evidence="1">Belongs to the bacterial solute-binding protein 5 family.</text>
</comment>
<proteinExistence type="inferred from homology"/>
<dbReference type="GO" id="GO:0015833">
    <property type="term" value="P:peptide transport"/>
    <property type="evidence" value="ECO:0007669"/>
    <property type="project" value="TreeGrafter"/>
</dbReference>
<evidence type="ECO:0000313" key="7">
    <source>
        <dbReference type="Proteomes" id="UP000000374"/>
    </source>
</evidence>
<dbReference type="SUPFAM" id="SSF53850">
    <property type="entry name" value="Periplasmic binding protein-like II"/>
    <property type="match status" value="1"/>
</dbReference>
<dbReference type="EMBL" id="CP000542">
    <property type="protein sequence ID" value="ABM56597.1"/>
    <property type="molecule type" value="Genomic_DNA"/>
</dbReference>
<dbReference type="InterPro" id="IPR039424">
    <property type="entry name" value="SBP_5"/>
</dbReference>
<feature type="chain" id="PRO_5002640401" evidence="4">
    <location>
        <begin position="50"/>
        <end position="549"/>
    </location>
</feature>
<dbReference type="HOGENOM" id="CLU_017028_7_4_4"/>
<dbReference type="KEGG" id="vei:Veis_0817"/>
<accession>A1WG40</accession>
<dbReference type="CDD" id="cd08498">
    <property type="entry name" value="PBP2_NikA_DppA_OppA_like_2"/>
    <property type="match status" value="1"/>
</dbReference>
<name>A1WG40_VEREI</name>
<keyword evidence="3 4" id="KW-0732">Signal</keyword>
<dbReference type="PIRSF" id="PIRSF002741">
    <property type="entry name" value="MppA"/>
    <property type="match status" value="1"/>
</dbReference>
<dbReference type="AlphaFoldDB" id="A1WG40"/>
<dbReference type="Gene3D" id="3.10.105.10">
    <property type="entry name" value="Dipeptide-binding Protein, Domain 3"/>
    <property type="match status" value="1"/>
</dbReference>
<organism evidence="6 7">
    <name type="scientific">Verminephrobacter eiseniae (strain EF01-2)</name>
    <dbReference type="NCBI Taxonomy" id="391735"/>
    <lineage>
        <taxon>Bacteria</taxon>
        <taxon>Pseudomonadati</taxon>
        <taxon>Pseudomonadota</taxon>
        <taxon>Betaproteobacteria</taxon>
        <taxon>Burkholderiales</taxon>
        <taxon>Comamonadaceae</taxon>
        <taxon>Verminephrobacter</taxon>
    </lineage>
</organism>
<dbReference type="Proteomes" id="UP000000374">
    <property type="component" value="Chromosome"/>
</dbReference>